<evidence type="ECO:0000313" key="1">
    <source>
        <dbReference type="EMBL" id="CAI0435372.1"/>
    </source>
</evidence>
<organism evidence="1 2">
    <name type="scientific">Linum tenue</name>
    <dbReference type="NCBI Taxonomy" id="586396"/>
    <lineage>
        <taxon>Eukaryota</taxon>
        <taxon>Viridiplantae</taxon>
        <taxon>Streptophyta</taxon>
        <taxon>Embryophyta</taxon>
        <taxon>Tracheophyta</taxon>
        <taxon>Spermatophyta</taxon>
        <taxon>Magnoliopsida</taxon>
        <taxon>eudicotyledons</taxon>
        <taxon>Gunneridae</taxon>
        <taxon>Pentapetalae</taxon>
        <taxon>rosids</taxon>
        <taxon>fabids</taxon>
        <taxon>Malpighiales</taxon>
        <taxon>Linaceae</taxon>
        <taxon>Linum</taxon>
    </lineage>
</organism>
<sequence length="76" mass="8965">MLPMDFTISITSPSLRMFIRTLRRAMCYSTVTLEPRSRISAWQGLRLGTLMSRCTWSGREGTWRRSTWRPGRSPRR</sequence>
<evidence type="ECO:0000313" key="2">
    <source>
        <dbReference type="Proteomes" id="UP001154282"/>
    </source>
</evidence>
<reference evidence="1" key="1">
    <citation type="submission" date="2022-08" db="EMBL/GenBank/DDBJ databases">
        <authorList>
            <person name="Gutierrez-Valencia J."/>
        </authorList>
    </citation>
    <scope>NUCLEOTIDE SEQUENCE</scope>
</reference>
<gene>
    <name evidence="1" type="ORF">LITE_LOCUS24673</name>
</gene>
<dbReference type="AlphaFoldDB" id="A0AAV0LLG0"/>
<name>A0AAV0LLG0_9ROSI</name>
<dbReference type="EMBL" id="CAMGYJ010000006">
    <property type="protein sequence ID" value="CAI0435372.1"/>
    <property type="molecule type" value="Genomic_DNA"/>
</dbReference>
<accession>A0AAV0LLG0</accession>
<proteinExistence type="predicted"/>
<protein>
    <submittedName>
        <fullName evidence="1">Uncharacterized protein</fullName>
    </submittedName>
</protein>
<comment type="caution">
    <text evidence="1">The sequence shown here is derived from an EMBL/GenBank/DDBJ whole genome shotgun (WGS) entry which is preliminary data.</text>
</comment>
<keyword evidence="2" id="KW-1185">Reference proteome</keyword>
<dbReference type="Proteomes" id="UP001154282">
    <property type="component" value="Unassembled WGS sequence"/>
</dbReference>